<organism evidence="2 3">
    <name type="scientific">Phaeodactylibacter luteus</name>
    <dbReference type="NCBI Taxonomy" id="1564516"/>
    <lineage>
        <taxon>Bacteria</taxon>
        <taxon>Pseudomonadati</taxon>
        <taxon>Bacteroidota</taxon>
        <taxon>Saprospiria</taxon>
        <taxon>Saprospirales</taxon>
        <taxon>Haliscomenobacteraceae</taxon>
        <taxon>Phaeodactylibacter</taxon>
    </lineage>
</organism>
<dbReference type="Gene3D" id="3.40.50.720">
    <property type="entry name" value="NAD(P)-binding Rossmann-like Domain"/>
    <property type="match status" value="1"/>
</dbReference>
<dbReference type="AlphaFoldDB" id="A0A5C6RY50"/>
<dbReference type="PANTHER" id="PTHR45033">
    <property type="match status" value="1"/>
</dbReference>
<evidence type="ECO:0000313" key="2">
    <source>
        <dbReference type="EMBL" id="TXB66570.1"/>
    </source>
</evidence>
<keyword evidence="3" id="KW-1185">Reference proteome</keyword>
<dbReference type="PANTHER" id="PTHR45033:SF3">
    <property type="entry name" value="DEHYDROGENASE, PUTATIVE (AFU_ORTHOLOGUE AFUA_2G13270)-RELATED"/>
    <property type="match status" value="1"/>
</dbReference>
<accession>A0A5C6RY50</accession>
<evidence type="ECO:0000259" key="1">
    <source>
        <dbReference type="SMART" id="SM00829"/>
    </source>
</evidence>
<dbReference type="InterPro" id="IPR013154">
    <property type="entry name" value="ADH-like_N"/>
</dbReference>
<dbReference type="InterPro" id="IPR013149">
    <property type="entry name" value="ADH-like_C"/>
</dbReference>
<dbReference type="InterPro" id="IPR052711">
    <property type="entry name" value="Zinc_ADH-like"/>
</dbReference>
<dbReference type="InterPro" id="IPR036291">
    <property type="entry name" value="NAD(P)-bd_dom_sf"/>
</dbReference>
<dbReference type="Proteomes" id="UP000321580">
    <property type="component" value="Unassembled WGS sequence"/>
</dbReference>
<dbReference type="InterPro" id="IPR011032">
    <property type="entry name" value="GroES-like_sf"/>
</dbReference>
<name>A0A5C6RY50_9BACT</name>
<proteinExistence type="predicted"/>
<reference evidence="2 3" key="1">
    <citation type="submission" date="2019-08" db="EMBL/GenBank/DDBJ databases">
        <title>Genome of Phaeodactylibacter luteus.</title>
        <authorList>
            <person name="Bowman J.P."/>
        </authorList>
    </citation>
    <scope>NUCLEOTIDE SEQUENCE [LARGE SCALE GENOMIC DNA]</scope>
    <source>
        <strain evidence="2 3">KCTC 42180</strain>
    </source>
</reference>
<feature type="domain" description="Enoyl reductase (ER)" evidence="1">
    <location>
        <begin position="10"/>
        <end position="318"/>
    </location>
</feature>
<sequence length="320" mass="34264">MKAYVLEKKGQPPRWSDFELPAPKAGEHTVNIKAAALNHRDVFITQGLYPGIKAPSILGADGAGLAGQREVVINPNVGWGSSLAHQEPSYRVLGMPDHGTMSEQIILPEDRLEDKPAHLSWEEAAALPLGGLTAYRALFTRGGCAAGQKVLISGIGGGVALFALQFALACGAEAYVTSGSPEKLEKARAMGAVGGASYKEDDWHKKLAGMAGGFDLIIDSAGGPGFAFFPKIANFGARIVTYGGTRGKVPDFSPQMIFWKQITIHGTSMGSDQEFRDMLAFVGKHQIRPVIDRVYPMHRANEAFQRMAEGAQFGKIVLSL</sequence>
<dbReference type="SUPFAM" id="SSF51735">
    <property type="entry name" value="NAD(P)-binding Rossmann-fold domains"/>
    <property type="match status" value="1"/>
</dbReference>
<comment type="caution">
    <text evidence="2">The sequence shown here is derived from an EMBL/GenBank/DDBJ whole genome shotgun (WGS) entry which is preliminary data.</text>
</comment>
<dbReference type="Pfam" id="PF08240">
    <property type="entry name" value="ADH_N"/>
    <property type="match status" value="1"/>
</dbReference>
<dbReference type="RefSeq" id="WP_147166359.1">
    <property type="nucleotide sequence ID" value="NZ_VOOR01000007.1"/>
</dbReference>
<gene>
    <name evidence="2" type="ORF">FRY97_05125</name>
</gene>
<dbReference type="EMBL" id="VOOR01000007">
    <property type="protein sequence ID" value="TXB66570.1"/>
    <property type="molecule type" value="Genomic_DNA"/>
</dbReference>
<dbReference type="SUPFAM" id="SSF50129">
    <property type="entry name" value="GroES-like"/>
    <property type="match status" value="1"/>
</dbReference>
<dbReference type="SMART" id="SM00829">
    <property type="entry name" value="PKS_ER"/>
    <property type="match status" value="1"/>
</dbReference>
<dbReference type="Gene3D" id="3.90.180.10">
    <property type="entry name" value="Medium-chain alcohol dehydrogenases, catalytic domain"/>
    <property type="match status" value="1"/>
</dbReference>
<protein>
    <submittedName>
        <fullName evidence="2">Zinc-binding dehydrogenase</fullName>
    </submittedName>
</protein>
<evidence type="ECO:0000313" key="3">
    <source>
        <dbReference type="Proteomes" id="UP000321580"/>
    </source>
</evidence>
<dbReference type="Pfam" id="PF00107">
    <property type="entry name" value="ADH_zinc_N"/>
    <property type="match status" value="1"/>
</dbReference>
<dbReference type="GO" id="GO:0016491">
    <property type="term" value="F:oxidoreductase activity"/>
    <property type="evidence" value="ECO:0007669"/>
    <property type="project" value="InterPro"/>
</dbReference>
<dbReference type="InterPro" id="IPR020843">
    <property type="entry name" value="ER"/>
</dbReference>
<dbReference type="OrthoDB" id="9787435at2"/>